<evidence type="ECO:0000256" key="2">
    <source>
        <dbReference type="ARBA" id="ARBA00009636"/>
    </source>
</evidence>
<evidence type="ECO:0000313" key="8">
    <source>
        <dbReference type="Proteomes" id="UP000551758"/>
    </source>
</evidence>
<dbReference type="GO" id="GO:0005737">
    <property type="term" value="C:cytoplasm"/>
    <property type="evidence" value="ECO:0007669"/>
    <property type="project" value="UniProtKB-SubCell"/>
</dbReference>
<feature type="non-terminal residue" evidence="7">
    <location>
        <position position="154"/>
    </location>
</feature>
<dbReference type="GO" id="GO:0007017">
    <property type="term" value="P:microtubule-based process"/>
    <property type="evidence" value="ECO:0007669"/>
    <property type="project" value="InterPro"/>
</dbReference>
<organism evidence="7 8">
    <name type="scientific">Diceros bicornis minor</name>
    <name type="common">South-central black rhinoceros</name>
    <dbReference type="NCBI Taxonomy" id="77932"/>
    <lineage>
        <taxon>Eukaryota</taxon>
        <taxon>Metazoa</taxon>
        <taxon>Chordata</taxon>
        <taxon>Craniata</taxon>
        <taxon>Vertebrata</taxon>
        <taxon>Euteleostomi</taxon>
        <taxon>Mammalia</taxon>
        <taxon>Eutheria</taxon>
        <taxon>Laurasiatheria</taxon>
        <taxon>Perissodactyla</taxon>
        <taxon>Rhinocerotidae</taxon>
        <taxon>Diceros</taxon>
    </lineage>
</organism>
<dbReference type="SUPFAM" id="SSF52490">
    <property type="entry name" value="Tubulin nucleotide-binding domain-like"/>
    <property type="match status" value="1"/>
</dbReference>
<feature type="non-terminal residue" evidence="7">
    <location>
        <position position="1"/>
    </location>
</feature>
<evidence type="ECO:0000256" key="4">
    <source>
        <dbReference type="ARBA" id="ARBA00022701"/>
    </source>
</evidence>
<evidence type="ECO:0000256" key="3">
    <source>
        <dbReference type="ARBA" id="ARBA00022490"/>
    </source>
</evidence>
<dbReference type="Proteomes" id="UP000551758">
    <property type="component" value="Unassembled WGS sequence"/>
</dbReference>
<evidence type="ECO:0000256" key="6">
    <source>
        <dbReference type="ARBA" id="ARBA00023134"/>
    </source>
</evidence>
<comment type="subcellular location">
    <subcellularLocation>
        <location evidence="1">Cytoplasm</location>
    </subcellularLocation>
</comment>
<keyword evidence="6" id="KW-0342">GTP-binding</keyword>
<comment type="similarity">
    <text evidence="2">Belongs to the tubulin family.</text>
</comment>
<name>A0A7J7FGQ7_DICBM</name>
<evidence type="ECO:0000256" key="5">
    <source>
        <dbReference type="ARBA" id="ARBA00022741"/>
    </source>
</evidence>
<dbReference type="PANTHER" id="PTHR11588">
    <property type="entry name" value="TUBULIN"/>
    <property type="match status" value="1"/>
</dbReference>
<dbReference type="EMBL" id="JACDTQ010000745">
    <property type="protein sequence ID" value="KAF5926856.1"/>
    <property type="molecule type" value="Genomic_DNA"/>
</dbReference>
<dbReference type="GO" id="GO:0005874">
    <property type="term" value="C:microtubule"/>
    <property type="evidence" value="ECO:0007669"/>
    <property type="project" value="UniProtKB-KW"/>
</dbReference>
<protein>
    <submittedName>
        <fullName evidence="7">Uncharacterized protein</fullName>
    </submittedName>
</protein>
<accession>A0A7J7FGQ7</accession>
<dbReference type="GO" id="GO:0005525">
    <property type="term" value="F:GTP binding"/>
    <property type="evidence" value="ECO:0007669"/>
    <property type="project" value="UniProtKB-KW"/>
</dbReference>
<sequence>TGVVNMPLTRMTVVLEPIDAITGKEGVANSCDSRHYTIENEIIDLLLDRIQKVADLSQLQAFLDFCWRVHPIYNNLNHIINRIVSSITASLRFYHDLNIYMTEFHTNLFSIPISTSICPHISQLSLLGKPTITLAVAEITNACSELTKHVTFAV</sequence>
<evidence type="ECO:0000256" key="1">
    <source>
        <dbReference type="ARBA" id="ARBA00004496"/>
    </source>
</evidence>
<gene>
    <name evidence="7" type="ORF">HPG69_001487</name>
</gene>
<dbReference type="InterPro" id="IPR036525">
    <property type="entry name" value="Tubulin/FtsZ_GTPase_sf"/>
</dbReference>
<keyword evidence="4" id="KW-0493">Microtubule</keyword>
<keyword evidence="8" id="KW-1185">Reference proteome</keyword>
<dbReference type="Gene3D" id="3.40.50.1440">
    <property type="entry name" value="Tubulin/FtsZ, GTPase domain"/>
    <property type="match status" value="1"/>
</dbReference>
<dbReference type="InterPro" id="IPR000217">
    <property type="entry name" value="Tubulin"/>
</dbReference>
<keyword evidence="5" id="KW-0547">Nucleotide-binding</keyword>
<comment type="caution">
    <text evidence="7">The sequence shown here is derived from an EMBL/GenBank/DDBJ whole genome shotgun (WGS) entry which is preliminary data.</text>
</comment>
<evidence type="ECO:0000313" key="7">
    <source>
        <dbReference type="EMBL" id="KAF5926856.1"/>
    </source>
</evidence>
<reference evidence="7 8" key="1">
    <citation type="journal article" date="2020" name="Mol. Biol. Evol.">
        <title>Interspecific Gene Flow and the Evolution of Specialization in Black and White Rhinoceros.</title>
        <authorList>
            <person name="Moodley Y."/>
            <person name="Westbury M.V."/>
            <person name="Russo I.M."/>
            <person name="Gopalakrishnan S."/>
            <person name="Rakotoarivelo A."/>
            <person name="Olsen R.A."/>
            <person name="Prost S."/>
            <person name="Tunstall T."/>
            <person name="Ryder O.A."/>
            <person name="Dalen L."/>
            <person name="Bruford M.W."/>
        </authorList>
    </citation>
    <scope>NUCLEOTIDE SEQUENCE [LARGE SCALE GENOMIC DNA]</scope>
    <source>
        <strain evidence="7">SBR-YM</strain>
        <tissue evidence="7">Skin</tissue>
    </source>
</reference>
<keyword evidence="3" id="KW-0963">Cytoplasm</keyword>
<dbReference type="AlphaFoldDB" id="A0A7J7FGQ7"/>
<proteinExistence type="inferred from homology"/>